<organism evidence="1 2">
    <name type="scientific">Morganella phage vB_MmoM_MP1</name>
    <dbReference type="NCBI Taxonomy" id="1852628"/>
    <lineage>
        <taxon>Viruses</taxon>
        <taxon>Duplodnaviria</taxon>
        <taxon>Heunggongvirae</taxon>
        <taxon>Uroviricota</taxon>
        <taxon>Caudoviricetes</taxon>
        <taxon>Pantevenvirales</taxon>
        <taxon>Straboviridae</taxon>
        <taxon>Gualtarvirus</taxon>
        <taxon>Gualtarvirus mp1</taxon>
    </lineage>
</organism>
<sequence>MFLDEARVYPEIKKYILSNSINTDTKLVTEFDLEQAFGDEPDKLQKIMSGRHDIWFLEEIYD</sequence>
<keyword evidence="2" id="KW-1185">Reference proteome</keyword>
<dbReference type="EMBL" id="KX078569">
    <property type="protein sequence ID" value="ANM46649.1"/>
    <property type="molecule type" value="Genomic_DNA"/>
</dbReference>
<accession>A0A192YAB0</accession>
<evidence type="ECO:0000313" key="1">
    <source>
        <dbReference type="EMBL" id="ANM46649.1"/>
    </source>
</evidence>
<gene>
    <name evidence="1" type="ORF">MP1_gp0041</name>
</gene>
<dbReference type="GeneID" id="29059378"/>
<name>A0A192YAB0_9CAUD</name>
<evidence type="ECO:0000313" key="2">
    <source>
        <dbReference type="Proteomes" id="UP000203816"/>
    </source>
</evidence>
<dbReference type="RefSeq" id="YP_009279898.1">
    <property type="nucleotide sequence ID" value="NC_031020.1"/>
</dbReference>
<proteinExistence type="predicted"/>
<protein>
    <submittedName>
        <fullName evidence="1">Uncharacterized protein</fullName>
    </submittedName>
</protein>
<dbReference type="InterPro" id="IPR035342">
    <property type="entry name" value="Gp45.2"/>
</dbReference>
<dbReference type="OrthoDB" id="23113at10239"/>
<reference evidence="1 2" key="1">
    <citation type="submission" date="2016-04" db="EMBL/GenBank/DDBJ databases">
        <title>Comparative genomics of Morganella phages MP1 and MP2 define new clades among the T4 and T7-like Viruses.</title>
        <authorList>
            <person name="Pinto G."/>
            <person name="Oliveira A."/>
            <person name="Malgorzata L."/>
            <person name="Kropinski A."/>
            <person name="Azeredo J."/>
        </authorList>
    </citation>
    <scope>NUCLEOTIDE SEQUENCE [LARGE SCALE GENOMIC DNA]</scope>
</reference>
<dbReference type="Proteomes" id="UP000203816">
    <property type="component" value="Segment"/>
</dbReference>
<dbReference type="Pfam" id="PF17470">
    <property type="entry name" value="Gp45_2"/>
    <property type="match status" value="1"/>
</dbReference>
<dbReference type="KEGG" id="vg:29059378"/>